<proteinExistence type="predicted"/>
<gene>
    <name evidence="1" type="ORF">OESDEN_24536</name>
</gene>
<accession>A0A0B1RXA1</accession>
<dbReference type="EMBL" id="KN612343">
    <property type="protein sequence ID" value="KHJ75847.1"/>
    <property type="molecule type" value="Genomic_DNA"/>
</dbReference>
<keyword evidence="2" id="KW-1185">Reference proteome</keyword>
<name>A0A0B1RXA1_OESDE</name>
<evidence type="ECO:0000313" key="2">
    <source>
        <dbReference type="Proteomes" id="UP000053660"/>
    </source>
</evidence>
<reference evidence="1 2" key="1">
    <citation type="submission" date="2014-03" db="EMBL/GenBank/DDBJ databases">
        <title>Draft genome of the hookworm Oesophagostomum dentatum.</title>
        <authorList>
            <person name="Mitreva M."/>
        </authorList>
    </citation>
    <scope>NUCLEOTIDE SEQUENCE [LARGE SCALE GENOMIC DNA]</scope>
    <source>
        <strain evidence="1 2">OD-Hann</strain>
    </source>
</reference>
<sequence length="54" mass="6190">MFRFLFAKTVGFSNRKLRLLLDFLPEVSQDEAMKLTLDMTRESSSVPRPAVRSG</sequence>
<organism evidence="1 2">
    <name type="scientific">Oesophagostomum dentatum</name>
    <name type="common">Nodular worm</name>
    <dbReference type="NCBI Taxonomy" id="61180"/>
    <lineage>
        <taxon>Eukaryota</taxon>
        <taxon>Metazoa</taxon>
        <taxon>Ecdysozoa</taxon>
        <taxon>Nematoda</taxon>
        <taxon>Chromadorea</taxon>
        <taxon>Rhabditida</taxon>
        <taxon>Rhabditina</taxon>
        <taxon>Rhabditomorpha</taxon>
        <taxon>Strongyloidea</taxon>
        <taxon>Strongylidae</taxon>
        <taxon>Oesophagostomum</taxon>
    </lineage>
</organism>
<dbReference type="Proteomes" id="UP000053660">
    <property type="component" value="Unassembled WGS sequence"/>
</dbReference>
<dbReference type="OrthoDB" id="2735536at2759"/>
<evidence type="ECO:0000313" key="1">
    <source>
        <dbReference type="EMBL" id="KHJ75847.1"/>
    </source>
</evidence>
<dbReference type="AlphaFoldDB" id="A0A0B1RXA1"/>
<protein>
    <submittedName>
        <fullName evidence="1">Uncharacterized protein</fullName>
    </submittedName>
</protein>